<accession>A0A2N0RSC2</accession>
<gene>
    <name evidence="2" type="ORF">RhiirA1_419688</name>
</gene>
<keyword evidence="1" id="KW-0472">Membrane</keyword>
<comment type="caution">
    <text evidence="2">The sequence shown here is derived from an EMBL/GenBank/DDBJ whole genome shotgun (WGS) entry which is preliminary data.</text>
</comment>
<sequence length="67" mass="7829">MKKSLNTVLLDTNTSVVLKDLWGQLDLKKYFIMTTGAFDKTLLLILRGMFYLKIMRIHIRLNFHGAK</sequence>
<evidence type="ECO:0000313" key="2">
    <source>
        <dbReference type="EMBL" id="PKC66182.1"/>
    </source>
</evidence>
<dbReference type="VEuPathDB" id="FungiDB:RhiirA1_419688"/>
<protein>
    <submittedName>
        <fullName evidence="2">Uncharacterized protein</fullName>
    </submittedName>
</protein>
<reference evidence="2 3" key="2">
    <citation type="submission" date="2017-10" db="EMBL/GenBank/DDBJ databases">
        <title>Genome analyses suggest a sexual origin of heterokaryosis in a supposedly ancient asexual fungus.</title>
        <authorList>
            <person name="Corradi N."/>
            <person name="Sedzielewska K."/>
            <person name="Noel J."/>
            <person name="Charron P."/>
            <person name="Farinelli L."/>
            <person name="Marton T."/>
            <person name="Kruger M."/>
            <person name="Pelin A."/>
            <person name="Brachmann A."/>
            <person name="Corradi N."/>
        </authorList>
    </citation>
    <scope>NUCLEOTIDE SEQUENCE [LARGE SCALE GENOMIC DNA]</scope>
    <source>
        <strain evidence="2 3">A1</strain>
    </source>
</reference>
<name>A0A2N0RSC2_9GLOM</name>
<dbReference type="Proteomes" id="UP000232688">
    <property type="component" value="Unassembled WGS sequence"/>
</dbReference>
<keyword evidence="1" id="KW-0812">Transmembrane</keyword>
<dbReference type="AlphaFoldDB" id="A0A2N0RSC2"/>
<reference evidence="2 3" key="1">
    <citation type="submission" date="2017-10" db="EMBL/GenBank/DDBJ databases">
        <title>Extensive intraspecific genome diversity in a model arbuscular mycorrhizal fungus.</title>
        <authorList>
            <person name="Chen E.C.H."/>
            <person name="Morin E."/>
            <person name="Baudet D."/>
            <person name="Noel J."/>
            <person name="Ndikumana S."/>
            <person name="Charron P."/>
            <person name="St-Onge C."/>
            <person name="Giorgi J."/>
            <person name="Grigoriev I.V."/>
            <person name="Roux C."/>
            <person name="Martin F.M."/>
            <person name="Corradi N."/>
        </authorList>
    </citation>
    <scope>NUCLEOTIDE SEQUENCE [LARGE SCALE GENOMIC DNA]</scope>
    <source>
        <strain evidence="2 3">A1</strain>
    </source>
</reference>
<keyword evidence="1" id="KW-1133">Transmembrane helix</keyword>
<dbReference type="EMBL" id="LLXH01000483">
    <property type="protein sequence ID" value="PKC66182.1"/>
    <property type="molecule type" value="Genomic_DNA"/>
</dbReference>
<proteinExistence type="predicted"/>
<organism evidence="2 3">
    <name type="scientific">Rhizophagus irregularis</name>
    <dbReference type="NCBI Taxonomy" id="588596"/>
    <lineage>
        <taxon>Eukaryota</taxon>
        <taxon>Fungi</taxon>
        <taxon>Fungi incertae sedis</taxon>
        <taxon>Mucoromycota</taxon>
        <taxon>Glomeromycotina</taxon>
        <taxon>Glomeromycetes</taxon>
        <taxon>Glomerales</taxon>
        <taxon>Glomeraceae</taxon>
        <taxon>Rhizophagus</taxon>
    </lineage>
</organism>
<evidence type="ECO:0000256" key="1">
    <source>
        <dbReference type="SAM" id="Phobius"/>
    </source>
</evidence>
<feature type="transmembrane region" description="Helical" evidence="1">
    <location>
        <begin position="30"/>
        <end position="52"/>
    </location>
</feature>
<evidence type="ECO:0000313" key="3">
    <source>
        <dbReference type="Proteomes" id="UP000232688"/>
    </source>
</evidence>